<evidence type="ECO:0000313" key="3">
    <source>
        <dbReference type="Proteomes" id="UP000265703"/>
    </source>
</evidence>
<keyword evidence="3" id="KW-1185">Reference proteome</keyword>
<reference evidence="2 3" key="1">
    <citation type="submission" date="2018-06" db="EMBL/GenBank/DDBJ databases">
        <title>Comparative genomics reveals the genomic features of Rhizophagus irregularis, R. cerebriforme, R. diaphanum and Gigaspora rosea, and their symbiotic lifestyle signature.</title>
        <authorList>
            <person name="Morin E."/>
            <person name="San Clemente H."/>
            <person name="Chen E.C.H."/>
            <person name="De La Providencia I."/>
            <person name="Hainaut M."/>
            <person name="Kuo A."/>
            <person name="Kohler A."/>
            <person name="Murat C."/>
            <person name="Tang N."/>
            <person name="Roy S."/>
            <person name="Loubradou J."/>
            <person name="Henrissat B."/>
            <person name="Grigoriev I.V."/>
            <person name="Corradi N."/>
            <person name="Roux C."/>
            <person name="Martin F.M."/>
        </authorList>
    </citation>
    <scope>NUCLEOTIDE SEQUENCE [LARGE SCALE GENOMIC DNA]</scope>
    <source>
        <strain evidence="2 3">DAOM 227022</strain>
    </source>
</reference>
<evidence type="ECO:0000313" key="2">
    <source>
        <dbReference type="EMBL" id="RIA81438.1"/>
    </source>
</evidence>
<dbReference type="AlphaFoldDB" id="A0A397S615"/>
<proteinExistence type="predicted"/>
<evidence type="ECO:0000256" key="1">
    <source>
        <dbReference type="SAM" id="SignalP"/>
    </source>
</evidence>
<dbReference type="STRING" id="658196.A0A397S615"/>
<name>A0A397S615_9GLOM</name>
<evidence type="ECO:0008006" key="4">
    <source>
        <dbReference type="Google" id="ProtNLM"/>
    </source>
</evidence>
<dbReference type="SUPFAM" id="SSF81296">
    <property type="entry name" value="E set domains"/>
    <property type="match status" value="1"/>
</dbReference>
<protein>
    <recommendedName>
        <fullName evidence="4">Phosphatidylglycerol/phosphatidylinositol transfer protein</fullName>
    </recommendedName>
</protein>
<comment type="caution">
    <text evidence="2">The sequence shown here is derived from an EMBL/GenBank/DDBJ whole genome shotgun (WGS) entry which is preliminary data.</text>
</comment>
<feature type="signal peptide" evidence="1">
    <location>
        <begin position="1"/>
        <end position="20"/>
    </location>
</feature>
<dbReference type="OrthoDB" id="2392981at2759"/>
<accession>A0A397S615</accession>
<organism evidence="2 3">
    <name type="scientific">Glomus cerebriforme</name>
    <dbReference type="NCBI Taxonomy" id="658196"/>
    <lineage>
        <taxon>Eukaryota</taxon>
        <taxon>Fungi</taxon>
        <taxon>Fungi incertae sedis</taxon>
        <taxon>Mucoromycota</taxon>
        <taxon>Glomeromycotina</taxon>
        <taxon>Glomeromycetes</taxon>
        <taxon>Glomerales</taxon>
        <taxon>Glomeraceae</taxon>
        <taxon>Glomus</taxon>
    </lineage>
</organism>
<keyword evidence="1" id="KW-0732">Signal</keyword>
<dbReference type="Proteomes" id="UP000265703">
    <property type="component" value="Unassembled WGS sequence"/>
</dbReference>
<feature type="chain" id="PRO_5017276592" description="Phosphatidylglycerol/phosphatidylinositol transfer protein" evidence="1">
    <location>
        <begin position="21"/>
        <end position="142"/>
    </location>
</feature>
<sequence>MKQNFILVAILLAMLSIVNAFPYQLITTFIQCPQVPLITTTISPDPPVAGGNELVTISGSLTTPIVPGSKLLILFSDGNNALTTPVVTDICTMTGVSCPAKNLRITKSVPLPAKLPAKYGMITMILDPAENPIGCSLAIIGV</sequence>
<dbReference type="InterPro" id="IPR014756">
    <property type="entry name" value="Ig_E-set"/>
</dbReference>
<dbReference type="EMBL" id="QKYT01000798">
    <property type="protein sequence ID" value="RIA81438.1"/>
    <property type="molecule type" value="Genomic_DNA"/>
</dbReference>
<gene>
    <name evidence="2" type="ORF">C1645_864725</name>
</gene>